<protein>
    <submittedName>
        <fullName evidence="7">Cytochrome c oxidase assembly protein</fullName>
    </submittedName>
</protein>
<feature type="transmembrane region" description="Helical" evidence="6">
    <location>
        <begin position="148"/>
        <end position="173"/>
    </location>
</feature>
<comment type="caution">
    <text evidence="7">The sequence shown here is derived from an EMBL/GenBank/DDBJ whole genome shotgun (WGS) entry which is preliminary data.</text>
</comment>
<dbReference type="InterPro" id="IPR019108">
    <property type="entry name" value="Caa3_assmbl_CtaG-rel"/>
</dbReference>
<sequence length="228" mass="24706">MGRWNGDPILIAALALAAVAFYRLADADPRQRRFFAAAWALALFLFVSPLCALTSALFAARTVHHVLLTALVAPLLAIALASTVRPPRGGLALWTVAHTLAFWVWHAPPAYAWALSSNAAYWLMQASLLVTAWGMWAHIRTAPMPMGIAALLAMMVQMGLLGALLVFNSGALYAPHYLTTQAWGLSPLEDQQLAGLIMWAPAAGLYLGGALWLLARWFVAEEHEVAPR</sequence>
<dbReference type="Proteomes" id="UP000308038">
    <property type="component" value="Unassembled WGS sequence"/>
</dbReference>
<evidence type="ECO:0000313" key="8">
    <source>
        <dbReference type="Proteomes" id="UP000308038"/>
    </source>
</evidence>
<comment type="subcellular location">
    <subcellularLocation>
        <location evidence="1">Cell membrane</location>
        <topology evidence="1">Multi-pass membrane protein</topology>
    </subcellularLocation>
</comment>
<feature type="transmembrane region" description="Helical" evidence="6">
    <location>
        <begin position="37"/>
        <end position="60"/>
    </location>
</feature>
<feature type="transmembrane region" description="Helical" evidence="6">
    <location>
        <begin position="193"/>
        <end position="219"/>
    </location>
</feature>
<dbReference type="Pfam" id="PF09678">
    <property type="entry name" value="Caa3_CtaG"/>
    <property type="match status" value="1"/>
</dbReference>
<name>A0ABY2QJQ9_9SPHN</name>
<dbReference type="EMBL" id="SSTI01000003">
    <property type="protein sequence ID" value="THG41149.1"/>
    <property type="molecule type" value="Genomic_DNA"/>
</dbReference>
<gene>
    <name evidence="7" type="ORF">E5988_05160</name>
</gene>
<reference evidence="7 8" key="1">
    <citation type="submission" date="2019-04" db="EMBL/GenBank/DDBJ databases">
        <title>Microbes associate with the intestines of laboratory mice.</title>
        <authorList>
            <person name="Navarre W."/>
            <person name="Wong E."/>
            <person name="Huang K.C."/>
            <person name="Tropini C."/>
            <person name="Ng K."/>
            <person name="Yu B."/>
        </authorList>
    </citation>
    <scope>NUCLEOTIDE SEQUENCE [LARGE SCALE GENOMIC DNA]</scope>
    <source>
        <strain evidence="7 8">NM83_B4-11</strain>
    </source>
</reference>
<feature type="transmembrane region" description="Helical" evidence="6">
    <location>
        <begin position="119"/>
        <end position="136"/>
    </location>
</feature>
<organism evidence="7 8">
    <name type="scientific">Sphingomonas olei</name>
    <dbReference type="NCBI Taxonomy" id="1886787"/>
    <lineage>
        <taxon>Bacteria</taxon>
        <taxon>Pseudomonadati</taxon>
        <taxon>Pseudomonadota</taxon>
        <taxon>Alphaproteobacteria</taxon>
        <taxon>Sphingomonadales</taxon>
        <taxon>Sphingomonadaceae</taxon>
        <taxon>Sphingomonas</taxon>
    </lineage>
</organism>
<feature type="transmembrane region" description="Helical" evidence="6">
    <location>
        <begin position="66"/>
        <end position="84"/>
    </location>
</feature>
<feature type="transmembrane region" description="Helical" evidence="6">
    <location>
        <begin position="6"/>
        <end position="25"/>
    </location>
</feature>
<accession>A0ABY2QJQ9</accession>
<proteinExistence type="predicted"/>
<evidence type="ECO:0000256" key="5">
    <source>
        <dbReference type="ARBA" id="ARBA00023136"/>
    </source>
</evidence>
<evidence type="ECO:0000256" key="4">
    <source>
        <dbReference type="ARBA" id="ARBA00022989"/>
    </source>
</evidence>
<feature type="transmembrane region" description="Helical" evidence="6">
    <location>
        <begin position="91"/>
        <end position="107"/>
    </location>
</feature>
<keyword evidence="5 6" id="KW-0472">Membrane</keyword>
<evidence type="ECO:0000313" key="7">
    <source>
        <dbReference type="EMBL" id="THG41149.1"/>
    </source>
</evidence>
<evidence type="ECO:0000256" key="6">
    <source>
        <dbReference type="SAM" id="Phobius"/>
    </source>
</evidence>
<evidence type="ECO:0000256" key="2">
    <source>
        <dbReference type="ARBA" id="ARBA00022475"/>
    </source>
</evidence>
<keyword evidence="2" id="KW-1003">Cell membrane</keyword>
<keyword evidence="8" id="KW-1185">Reference proteome</keyword>
<evidence type="ECO:0000256" key="3">
    <source>
        <dbReference type="ARBA" id="ARBA00022692"/>
    </source>
</evidence>
<keyword evidence="4 6" id="KW-1133">Transmembrane helix</keyword>
<keyword evidence="3 6" id="KW-0812">Transmembrane</keyword>
<evidence type="ECO:0000256" key="1">
    <source>
        <dbReference type="ARBA" id="ARBA00004651"/>
    </source>
</evidence>